<organism evidence="7">
    <name type="scientific">uncultured Solirubrobacterales bacterium</name>
    <dbReference type="NCBI Taxonomy" id="768556"/>
    <lineage>
        <taxon>Bacteria</taxon>
        <taxon>Bacillati</taxon>
        <taxon>Actinomycetota</taxon>
        <taxon>Thermoleophilia</taxon>
        <taxon>Solirubrobacterales</taxon>
        <taxon>environmental samples</taxon>
    </lineage>
</organism>
<comment type="function">
    <text evidence="5">May be involved in the formation or repair of [Fe-S] clusters present in iron-sulfur proteins.</text>
</comment>
<dbReference type="SUPFAM" id="SSF50022">
    <property type="entry name" value="ISP domain"/>
    <property type="match status" value="1"/>
</dbReference>
<dbReference type="InterPro" id="IPR001075">
    <property type="entry name" value="NIF_FeS_clus_asmbl_NifU_C"/>
</dbReference>
<evidence type="ECO:0000256" key="5">
    <source>
        <dbReference type="ARBA" id="ARBA00049958"/>
    </source>
</evidence>
<dbReference type="InterPro" id="IPR017941">
    <property type="entry name" value="Rieske_2Fe-2S"/>
</dbReference>
<evidence type="ECO:0000256" key="3">
    <source>
        <dbReference type="ARBA" id="ARBA00023004"/>
    </source>
</evidence>
<dbReference type="GO" id="GO:0016705">
    <property type="term" value="F:oxidoreductase activity, acting on paired donors, with incorporation or reduction of molecular oxygen"/>
    <property type="evidence" value="ECO:0007669"/>
    <property type="project" value="UniProtKB-ARBA"/>
</dbReference>
<keyword evidence="2" id="KW-0479">Metal-binding</keyword>
<evidence type="ECO:0000256" key="4">
    <source>
        <dbReference type="ARBA" id="ARBA00023014"/>
    </source>
</evidence>
<dbReference type="AlphaFoldDB" id="A0A6J4RSN6"/>
<dbReference type="GO" id="GO:0016226">
    <property type="term" value="P:iron-sulfur cluster assembly"/>
    <property type="evidence" value="ECO:0007669"/>
    <property type="project" value="InterPro"/>
</dbReference>
<keyword evidence="4" id="KW-0411">Iron-sulfur</keyword>
<accession>A0A6J4RSN6</accession>
<dbReference type="GO" id="GO:0005506">
    <property type="term" value="F:iron ion binding"/>
    <property type="evidence" value="ECO:0007669"/>
    <property type="project" value="InterPro"/>
</dbReference>
<dbReference type="PROSITE" id="PS51296">
    <property type="entry name" value="RIESKE"/>
    <property type="match status" value="1"/>
</dbReference>
<evidence type="ECO:0000256" key="1">
    <source>
        <dbReference type="ARBA" id="ARBA00022714"/>
    </source>
</evidence>
<dbReference type="PANTHER" id="PTHR11178">
    <property type="entry name" value="IRON-SULFUR CLUSTER SCAFFOLD PROTEIN NFU-RELATED"/>
    <property type="match status" value="1"/>
</dbReference>
<reference evidence="7" key="1">
    <citation type="submission" date="2020-02" db="EMBL/GenBank/DDBJ databases">
        <authorList>
            <person name="Meier V. D."/>
        </authorList>
    </citation>
    <scope>NUCLEOTIDE SEQUENCE</scope>
    <source>
        <strain evidence="7">AVDCRST_MAG17</strain>
    </source>
</reference>
<dbReference type="GO" id="GO:0004497">
    <property type="term" value="F:monooxygenase activity"/>
    <property type="evidence" value="ECO:0007669"/>
    <property type="project" value="UniProtKB-ARBA"/>
</dbReference>
<proteinExistence type="predicted"/>
<evidence type="ECO:0000256" key="2">
    <source>
        <dbReference type="ARBA" id="ARBA00022723"/>
    </source>
</evidence>
<keyword evidence="1" id="KW-0001">2Fe-2S</keyword>
<feature type="domain" description="Rieske" evidence="6">
    <location>
        <begin position="191"/>
        <end position="288"/>
    </location>
</feature>
<keyword evidence="3" id="KW-0408">Iron</keyword>
<name>A0A6J4RSN6_9ACTN</name>
<gene>
    <name evidence="7" type="ORF">AVDCRST_MAG17-140</name>
</gene>
<evidence type="ECO:0000313" key="7">
    <source>
        <dbReference type="EMBL" id="CAA9480614.1"/>
    </source>
</evidence>
<dbReference type="GO" id="GO:0051537">
    <property type="term" value="F:2 iron, 2 sulfur cluster binding"/>
    <property type="evidence" value="ECO:0007669"/>
    <property type="project" value="UniProtKB-KW"/>
</dbReference>
<dbReference type="Gene3D" id="2.102.10.10">
    <property type="entry name" value="Rieske [2Fe-2S] iron-sulphur domain"/>
    <property type="match status" value="1"/>
</dbReference>
<evidence type="ECO:0000259" key="6">
    <source>
        <dbReference type="PROSITE" id="PS51296"/>
    </source>
</evidence>
<protein>
    <recommendedName>
        <fullName evidence="6">Rieske domain-containing protein</fullName>
    </recommendedName>
</protein>
<dbReference type="Gene3D" id="3.30.300.130">
    <property type="entry name" value="Fe-S cluster assembly (FSCA)"/>
    <property type="match status" value="1"/>
</dbReference>
<dbReference type="InterPro" id="IPR034904">
    <property type="entry name" value="FSCA_dom_sf"/>
</dbReference>
<dbReference type="SUPFAM" id="SSF117916">
    <property type="entry name" value="Fe-S cluster assembly (FSCA) domain-like"/>
    <property type="match status" value="1"/>
</dbReference>
<dbReference type="Pfam" id="PF01106">
    <property type="entry name" value="NifU"/>
    <property type="match status" value="1"/>
</dbReference>
<sequence length="297" mass="30929">MNDEETRERVARVERLLEEVESLADPRAQAKATEMVQALLDLYGEGLARVMAHASNGGAQALPEALAADELVSHLLLLHDLHPLSVEERVLGALGEVRPYLESHGGNVEFVAASEGIVRLRMQGSCSGCPSSAVTLKLAIEEAIFKACPEVEAVEAEGAEEAPPEPKLIQLGVADSLRREEGPPPSGGGAWATAGALPEISSGGTVVKKVSGEPVLFLKIEGVAYGYRPKCPGCWKSLGGAALVGSELTCAACGTRYDVRRAGHCLDSPELNLVPVPLLETDGGLVKVAVGSAAGVT</sequence>
<dbReference type="InterPro" id="IPR036922">
    <property type="entry name" value="Rieske_2Fe-2S_sf"/>
</dbReference>
<dbReference type="EMBL" id="CADCVV010000010">
    <property type="protein sequence ID" value="CAA9480614.1"/>
    <property type="molecule type" value="Genomic_DNA"/>
</dbReference>